<evidence type="ECO:0000313" key="3">
    <source>
        <dbReference type="EMBL" id="GAA2451318.1"/>
    </source>
</evidence>
<gene>
    <name evidence="3" type="ORF">GCM10010191_81760</name>
</gene>
<dbReference type="RefSeq" id="WP_344596642.1">
    <property type="nucleotide sequence ID" value="NZ_BAAARW010000038.1"/>
</dbReference>
<evidence type="ECO:0000256" key="1">
    <source>
        <dbReference type="SAM" id="Phobius"/>
    </source>
</evidence>
<keyword evidence="1" id="KW-0472">Membrane</keyword>
<keyword evidence="1" id="KW-1133">Transmembrane helix</keyword>
<dbReference type="Proteomes" id="UP001501231">
    <property type="component" value="Unassembled WGS sequence"/>
</dbReference>
<feature type="transmembrane region" description="Helical" evidence="1">
    <location>
        <begin position="181"/>
        <end position="201"/>
    </location>
</feature>
<protein>
    <recommendedName>
        <fullName evidence="2">Low molecular weight protein antigen 6 PH domain-containing protein</fullName>
    </recommendedName>
</protein>
<comment type="caution">
    <text evidence="3">The sequence shown here is derived from an EMBL/GenBank/DDBJ whole genome shotgun (WGS) entry which is preliminary data.</text>
</comment>
<feature type="domain" description="Low molecular weight protein antigen 6 PH" evidence="2">
    <location>
        <begin position="59"/>
        <end position="127"/>
    </location>
</feature>
<dbReference type="InterPro" id="IPR019692">
    <property type="entry name" value="CFP-6_PH"/>
</dbReference>
<dbReference type="EMBL" id="BAAARW010000038">
    <property type="protein sequence ID" value="GAA2451318.1"/>
    <property type="molecule type" value="Genomic_DNA"/>
</dbReference>
<evidence type="ECO:0000259" key="2">
    <source>
        <dbReference type="Pfam" id="PF10756"/>
    </source>
</evidence>
<keyword evidence="4" id="KW-1185">Reference proteome</keyword>
<dbReference type="Pfam" id="PF10756">
    <property type="entry name" value="bPH_6"/>
    <property type="match status" value="1"/>
</dbReference>
<accession>A0ABN3KA89</accession>
<sequence>MTPLLTIRSTAARVGAWAWMAFAALNLMDIAVRGRDMASVVMAALLLLGCGLAYVMGLRPAVVADEGGLTVRNPLREARVPWPAAREIAGTHALTFRFAAEGGERTVKAWVLQTSPRAQAKAEARARRSNRDMPAEKLKGRTPTAYAAQQLNEIADRHRPKGKAATKTDTETGTLGWSRPAVAALAVPGALVVVAGILALVM</sequence>
<reference evidence="3 4" key="1">
    <citation type="journal article" date="2019" name="Int. J. Syst. Evol. Microbiol.">
        <title>The Global Catalogue of Microorganisms (GCM) 10K type strain sequencing project: providing services to taxonomists for standard genome sequencing and annotation.</title>
        <authorList>
            <consortium name="The Broad Institute Genomics Platform"/>
            <consortium name="The Broad Institute Genome Sequencing Center for Infectious Disease"/>
            <person name="Wu L."/>
            <person name="Ma J."/>
        </authorList>
    </citation>
    <scope>NUCLEOTIDE SEQUENCE [LARGE SCALE GENOMIC DNA]</scope>
    <source>
        <strain evidence="3 4">JCM 3325</strain>
    </source>
</reference>
<organism evidence="3 4">
    <name type="scientific">Actinomadura vinacea</name>
    <dbReference type="NCBI Taxonomy" id="115336"/>
    <lineage>
        <taxon>Bacteria</taxon>
        <taxon>Bacillati</taxon>
        <taxon>Actinomycetota</taxon>
        <taxon>Actinomycetes</taxon>
        <taxon>Streptosporangiales</taxon>
        <taxon>Thermomonosporaceae</taxon>
        <taxon>Actinomadura</taxon>
    </lineage>
</organism>
<feature type="transmembrane region" description="Helical" evidence="1">
    <location>
        <begin position="37"/>
        <end position="56"/>
    </location>
</feature>
<proteinExistence type="predicted"/>
<keyword evidence="1" id="KW-0812">Transmembrane</keyword>
<name>A0ABN3KA89_9ACTN</name>
<evidence type="ECO:0000313" key="4">
    <source>
        <dbReference type="Proteomes" id="UP001501231"/>
    </source>
</evidence>